<keyword evidence="3" id="KW-0255">Endonuclease</keyword>
<keyword evidence="3" id="KW-0540">Nuclease</keyword>
<evidence type="ECO:0000313" key="4">
    <source>
        <dbReference type="Proteomes" id="UP000244893"/>
    </source>
</evidence>
<dbReference type="InterPro" id="IPR046253">
    <property type="entry name" value="DUF6286"/>
</dbReference>
<dbReference type="RefSeq" id="WP_116755721.1">
    <property type="nucleotide sequence ID" value="NZ_JBHUEX010000001.1"/>
</dbReference>
<dbReference type="AlphaFoldDB" id="A0A2V1HYQ7"/>
<proteinExistence type="predicted"/>
<name>A0A2V1HYQ7_9MICO</name>
<feature type="domain" description="DUF6286" evidence="2">
    <location>
        <begin position="82"/>
        <end position="184"/>
    </location>
</feature>
<evidence type="ECO:0000259" key="2">
    <source>
        <dbReference type="Pfam" id="PF19803"/>
    </source>
</evidence>
<dbReference type="OrthoDB" id="5126451at2"/>
<dbReference type="Proteomes" id="UP000244893">
    <property type="component" value="Unassembled WGS sequence"/>
</dbReference>
<comment type="caution">
    <text evidence="3">The sequence shown here is derived from an EMBL/GenBank/DDBJ whole genome shotgun (WGS) entry which is preliminary data.</text>
</comment>
<keyword evidence="3" id="KW-0378">Hydrolase</keyword>
<feature type="transmembrane region" description="Helical" evidence="1">
    <location>
        <begin position="21"/>
        <end position="48"/>
    </location>
</feature>
<evidence type="ECO:0000256" key="1">
    <source>
        <dbReference type="SAM" id="Phobius"/>
    </source>
</evidence>
<accession>A0A2V1HYQ7</accession>
<dbReference type="GO" id="GO:0004519">
    <property type="term" value="F:endonuclease activity"/>
    <property type="evidence" value="ECO:0007669"/>
    <property type="project" value="UniProtKB-KW"/>
</dbReference>
<keyword evidence="4" id="KW-1185">Reference proteome</keyword>
<dbReference type="Pfam" id="PF19803">
    <property type="entry name" value="DUF6286"/>
    <property type="match status" value="1"/>
</dbReference>
<keyword evidence="1" id="KW-1133">Transmembrane helix</keyword>
<feature type="transmembrane region" description="Helical" evidence="1">
    <location>
        <begin position="68"/>
        <end position="93"/>
    </location>
</feature>
<reference evidence="3 4" key="1">
    <citation type="submission" date="2018-05" db="EMBL/GenBank/DDBJ databases">
        <title>Amnibacterium sp. M8JJ-5, whole genome shotgun sequence.</title>
        <authorList>
            <person name="Tuo L."/>
        </authorList>
    </citation>
    <scope>NUCLEOTIDE SEQUENCE [LARGE SCALE GENOMIC DNA]</scope>
    <source>
        <strain evidence="3 4">M8JJ-5</strain>
    </source>
</reference>
<keyword evidence="1" id="KW-0812">Transmembrane</keyword>
<keyword evidence="1" id="KW-0472">Membrane</keyword>
<sequence>MITHPVYPRLLRRETHSPRSVAAIVVAIVAILVGLYVATELVLALVEAPALLISPSDALLSLGGIDRVIPGALIAGGVLAALIGLALLILALLPGRRARHRLPSERLAVVVDNEVIASSLARTATTAGGISPDNATVTVSHRRALVEVQPPSGLPVDEAEITRAVEERLDSLEARPGIRSKVAVARHGKVGA</sequence>
<protein>
    <submittedName>
        <fullName evidence="3">DNA/RNA endonuclease G</fullName>
    </submittedName>
</protein>
<organism evidence="3 4">
    <name type="scientific">Amnibacterium flavum</name>
    <dbReference type="NCBI Taxonomy" id="2173173"/>
    <lineage>
        <taxon>Bacteria</taxon>
        <taxon>Bacillati</taxon>
        <taxon>Actinomycetota</taxon>
        <taxon>Actinomycetes</taxon>
        <taxon>Micrococcales</taxon>
        <taxon>Microbacteriaceae</taxon>
        <taxon>Amnibacterium</taxon>
    </lineage>
</organism>
<dbReference type="EMBL" id="QEOP01000001">
    <property type="protein sequence ID" value="PVZ95987.1"/>
    <property type="molecule type" value="Genomic_DNA"/>
</dbReference>
<gene>
    <name evidence="3" type="ORF">DDQ50_05925</name>
</gene>
<evidence type="ECO:0000313" key="3">
    <source>
        <dbReference type="EMBL" id="PVZ95987.1"/>
    </source>
</evidence>